<evidence type="ECO:0000313" key="3">
    <source>
        <dbReference type="Proteomes" id="UP001501588"/>
    </source>
</evidence>
<name>A0ABP3Q9T3_9PROT</name>
<dbReference type="RefSeq" id="WP_343895183.1">
    <property type="nucleotide sequence ID" value="NZ_BAAAFZ010000025.1"/>
</dbReference>
<comment type="caution">
    <text evidence="2">The sequence shown here is derived from an EMBL/GenBank/DDBJ whole genome shotgun (WGS) entry which is preliminary data.</text>
</comment>
<proteinExistence type="predicted"/>
<dbReference type="InterPro" id="IPR053146">
    <property type="entry name" value="QDO-like"/>
</dbReference>
<dbReference type="SUPFAM" id="SSF51182">
    <property type="entry name" value="RmlC-like cupins"/>
    <property type="match status" value="1"/>
</dbReference>
<dbReference type="Proteomes" id="UP001501588">
    <property type="component" value="Unassembled WGS sequence"/>
</dbReference>
<dbReference type="InterPro" id="IPR013096">
    <property type="entry name" value="Cupin_2"/>
</dbReference>
<dbReference type="Gene3D" id="2.60.120.10">
    <property type="entry name" value="Jelly Rolls"/>
    <property type="match status" value="1"/>
</dbReference>
<reference evidence="3" key="1">
    <citation type="journal article" date="2019" name="Int. J. Syst. Evol. Microbiol.">
        <title>The Global Catalogue of Microorganisms (GCM) 10K type strain sequencing project: providing services to taxonomists for standard genome sequencing and annotation.</title>
        <authorList>
            <consortium name="The Broad Institute Genomics Platform"/>
            <consortium name="The Broad Institute Genome Sequencing Center for Infectious Disease"/>
            <person name="Wu L."/>
            <person name="Ma J."/>
        </authorList>
    </citation>
    <scope>NUCLEOTIDE SEQUENCE [LARGE SCALE GENOMIC DNA]</scope>
    <source>
        <strain evidence="3">JCM 9933</strain>
    </source>
</reference>
<gene>
    <name evidence="2" type="ORF">GCM10009416_20540</name>
</gene>
<dbReference type="Pfam" id="PF07883">
    <property type="entry name" value="Cupin_2"/>
    <property type="match status" value="1"/>
</dbReference>
<feature type="domain" description="Cupin type-2" evidence="1">
    <location>
        <begin position="43"/>
        <end position="108"/>
    </location>
</feature>
<dbReference type="PANTHER" id="PTHR36440">
    <property type="entry name" value="PUTATIVE (AFU_ORTHOLOGUE AFUA_8G07350)-RELATED"/>
    <property type="match status" value="1"/>
</dbReference>
<dbReference type="InterPro" id="IPR011051">
    <property type="entry name" value="RmlC_Cupin_sf"/>
</dbReference>
<evidence type="ECO:0000313" key="2">
    <source>
        <dbReference type="EMBL" id="GAA0582005.1"/>
    </source>
</evidence>
<dbReference type="PANTHER" id="PTHR36440:SF1">
    <property type="entry name" value="PUTATIVE (AFU_ORTHOLOGUE AFUA_8G07350)-RELATED"/>
    <property type="match status" value="1"/>
</dbReference>
<accession>A0ABP3Q9T3</accession>
<evidence type="ECO:0000259" key="1">
    <source>
        <dbReference type="Pfam" id="PF07883"/>
    </source>
</evidence>
<protein>
    <submittedName>
        <fullName evidence="2">Cupin domain-containing protein</fullName>
    </submittedName>
</protein>
<keyword evidence="3" id="KW-1185">Reference proteome</keyword>
<sequence length="154" mass="16588">MTQPRFVPAGSARVLPLFGGDIRIIMPADGPEAGLSAFEDVRQPGDGPPLHVHHGEDEMFRVISGRFRLRAGDQTFEAGPGDCAILPRDLPHSFVNSGEAAGTMLCVVQPGGFERFFLEIAEAGLQVPSDMGRIVEVAARYKLEFLGPNPFSGR</sequence>
<dbReference type="InterPro" id="IPR014710">
    <property type="entry name" value="RmlC-like_jellyroll"/>
</dbReference>
<organism evidence="2 3">
    <name type="scientific">Craurococcus roseus</name>
    <dbReference type="NCBI Taxonomy" id="77585"/>
    <lineage>
        <taxon>Bacteria</taxon>
        <taxon>Pseudomonadati</taxon>
        <taxon>Pseudomonadota</taxon>
        <taxon>Alphaproteobacteria</taxon>
        <taxon>Acetobacterales</taxon>
        <taxon>Acetobacteraceae</taxon>
        <taxon>Craurococcus</taxon>
    </lineage>
</organism>
<dbReference type="EMBL" id="BAAAFZ010000025">
    <property type="protein sequence ID" value="GAA0582005.1"/>
    <property type="molecule type" value="Genomic_DNA"/>
</dbReference>